<protein>
    <submittedName>
        <fullName evidence="1">Uncharacterized protein</fullName>
    </submittedName>
</protein>
<dbReference type="EMBL" id="JBHSIS010000022">
    <property type="protein sequence ID" value="MFC4858271.1"/>
    <property type="molecule type" value="Genomic_DNA"/>
</dbReference>
<evidence type="ECO:0000313" key="2">
    <source>
        <dbReference type="Proteomes" id="UP001595859"/>
    </source>
</evidence>
<sequence length="57" mass="6158">MDVHSAAALAAARRADLTREAGEFRLARLVRESRETPKPVPKPAPGVVRARLLGVAR</sequence>
<reference evidence="2" key="1">
    <citation type="journal article" date="2019" name="Int. J. Syst. Evol. Microbiol.">
        <title>The Global Catalogue of Microorganisms (GCM) 10K type strain sequencing project: providing services to taxonomists for standard genome sequencing and annotation.</title>
        <authorList>
            <consortium name="The Broad Institute Genomics Platform"/>
            <consortium name="The Broad Institute Genome Sequencing Center for Infectious Disease"/>
            <person name="Wu L."/>
            <person name="Ma J."/>
        </authorList>
    </citation>
    <scope>NUCLEOTIDE SEQUENCE [LARGE SCALE GENOMIC DNA]</scope>
    <source>
        <strain evidence="2">ZS-22-S1</strain>
    </source>
</reference>
<gene>
    <name evidence="1" type="ORF">ACFPCV_32655</name>
</gene>
<evidence type="ECO:0000313" key="1">
    <source>
        <dbReference type="EMBL" id="MFC4858271.1"/>
    </source>
</evidence>
<comment type="caution">
    <text evidence="1">The sequence shown here is derived from an EMBL/GenBank/DDBJ whole genome shotgun (WGS) entry which is preliminary data.</text>
</comment>
<keyword evidence="2" id="KW-1185">Reference proteome</keyword>
<proteinExistence type="predicted"/>
<organism evidence="1 2">
    <name type="scientific">Actinophytocola glycyrrhizae</name>
    <dbReference type="NCBI Taxonomy" id="2044873"/>
    <lineage>
        <taxon>Bacteria</taxon>
        <taxon>Bacillati</taxon>
        <taxon>Actinomycetota</taxon>
        <taxon>Actinomycetes</taxon>
        <taxon>Pseudonocardiales</taxon>
        <taxon>Pseudonocardiaceae</taxon>
    </lineage>
</organism>
<dbReference type="Proteomes" id="UP001595859">
    <property type="component" value="Unassembled WGS sequence"/>
</dbReference>
<name>A0ABV9SG10_9PSEU</name>
<dbReference type="RefSeq" id="WP_378060643.1">
    <property type="nucleotide sequence ID" value="NZ_JBHSIS010000022.1"/>
</dbReference>
<accession>A0ABV9SG10</accession>